<protein>
    <recommendedName>
        <fullName evidence="16">UDP-N-acetylenolpyruvoylglucosamine reductase</fullName>
        <ecNumber evidence="16">1.3.1.98</ecNumber>
    </recommendedName>
    <alternativeName>
        <fullName evidence="16">UDP-N-acetylmuramate dehydrogenase</fullName>
    </alternativeName>
</protein>
<dbReference type="PROSITE" id="PS51387">
    <property type="entry name" value="FAD_PCMH"/>
    <property type="match status" value="1"/>
</dbReference>
<evidence type="ECO:0000256" key="7">
    <source>
        <dbReference type="ARBA" id="ARBA00022630"/>
    </source>
</evidence>
<dbReference type="InterPro" id="IPR003170">
    <property type="entry name" value="MurB"/>
</dbReference>
<dbReference type="NCBIfam" id="TIGR00179">
    <property type="entry name" value="murB"/>
    <property type="match status" value="1"/>
</dbReference>
<evidence type="ECO:0000256" key="2">
    <source>
        <dbReference type="ARBA" id="ARBA00003921"/>
    </source>
</evidence>
<keyword evidence="5 16" id="KW-0963">Cytoplasm</keyword>
<dbReference type="InterPro" id="IPR016167">
    <property type="entry name" value="FAD-bd_PCMH_sub1"/>
</dbReference>
<dbReference type="InterPro" id="IPR011601">
    <property type="entry name" value="MurB_C"/>
</dbReference>
<dbReference type="GO" id="GO:0071555">
    <property type="term" value="P:cell wall organization"/>
    <property type="evidence" value="ECO:0007669"/>
    <property type="project" value="UniProtKB-KW"/>
</dbReference>
<evidence type="ECO:0000256" key="9">
    <source>
        <dbReference type="ARBA" id="ARBA00022857"/>
    </source>
</evidence>
<evidence type="ECO:0000256" key="5">
    <source>
        <dbReference type="ARBA" id="ARBA00022490"/>
    </source>
</evidence>
<keyword evidence="13 16" id="KW-0131">Cell cycle</keyword>
<keyword evidence="6 16" id="KW-0132">Cell division</keyword>
<evidence type="ECO:0000256" key="16">
    <source>
        <dbReference type="HAMAP-Rule" id="MF_00037"/>
    </source>
</evidence>
<name>A0A7V1EHR0_UNCW3</name>
<keyword evidence="12 16" id="KW-0560">Oxidoreductase</keyword>
<evidence type="ECO:0000256" key="6">
    <source>
        <dbReference type="ARBA" id="ARBA00022618"/>
    </source>
</evidence>
<comment type="similarity">
    <text evidence="16">Belongs to the MurB family.</text>
</comment>
<feature type="active site" description="Proton donor" evidence="16">
    <location>
        <position position="219"/>
    </location>
</feature>
<dbReference type="InterPro" id="IPR036635">
    <property type="entry name" value="MurB_C_sf"/>
</dbReference>
<dbReference type="GO" id="GO:0008360">
    <property type="term" value="P:regulation of cell shape"/>
    <property type="evidence" value="ECO:0007669"/>
    <property type="project" value="UniProtKB-KW"/>
</dbReference>
<dbReference type="GO" id="GO:0009252">
    <property type="term" value="P:peptidoglycan biosynthetic process"/>
    <property type="evidence" value="ECO:0007669"/>
    <property type="project" value="UniProtKB-UniRule"/>
</dbReference>
<dbReference type="Gene3D" id="3.90.78.10">
    <property type="entry name" value="UDP-N-acetylenolpyruvoylglucosamine reductase, C-terminal domain"/>
    <property type="match status" value="1"/>
</dbReference>
<keyword evidence="7 16" id="KW-0285">Flavoprotein</keyword>
<keyword evidence="10 16" id="KW-0133">Cell shape</keyword>
<dbReference type="GO" id="GO:0051301">
    <property type="term" value="P:cell division"/>
    <property type="evidence" value="ECO:0007669"/>
    <property type="project" value="UniProtKB-KW"/>
</dbReference>
<evidence type="ECO:0000256" key="4">
    <source>
        <dbReference type="ARBA" id="ARBA00004752"/>
    </source>
</evidence>
<evidence type="ECO:0000256" key="14">
    <source>
        <dbReference type="ARBA" id="ARBA00023316"/>
    </source>
</evidence>
<keyword evidence="14 16" id="KW-0961">Cell wall biogenesis/degradation</keyword>
<keyword evidence="9 16" id="KW-0521">NADP</keyword>
<comment type="pathway">
    <text evidence="4 16">Cell wall biogenesis; peptidoglycan biosynthesis.</text>
</comment>
<comment type="caution">
    <text evidence="18">The sequence shown here is derived from an EMBL/GenBank/DDBJ whole genome shotgun (WGS) entry which is preliminary data.</text>
</comment>
<dbReference type="GO" id="GO:0005829">
    <property type="term" value="C:cytosol"/>
    <property type="evidence" value="ECO:0007669"/>
    <property type="project" value="TreeGrafter"/>
</dbReference>
<dbReference type="UniPathway" id="UPA00219"/>
<evidence type="ECO:0000256" key="10">
    <source>
        <dbReference type="ARBA" id="ARBA00022960"/>
    </source>
</evidence>
<evidence type="ECO:0000313" key="18">
    <source>
        <dbReference type="EMBL" id="HDY58816.1"/>
    </source>
</evidence>
<dbReference type="InterPro" id="IPR016169">
    <property type="entry name" value="FAD-bd_PCMH_sub2"/>
</dbReference>
<evidence type="ECO:0000256" key="8">
    <source>
        <dbReference type="ARBA" id="ARBA00022827"/>
    </source>
</evidence>
<dbReference type="Gene3D" id="3.30.43.10">
    <property type="entry name" value="Uridine Diphospho-n-acetylenolpyruvylglucosamine Reductase, domain 2"/>
    <property type="match status" value="1"/>
</dbReference>
<evidence type="ECO:0000256" key="12">
    <source>
        <dbReference type="ARBA" id="ARBA00023002"/>
    </source>
</evidence>
<comment type="function">
    <text evidence="2 16">Cell wall formation.</text>
</comment>
<dbReference type="NCBIfam" id="NF010480">
    <property type="entry name" value="PRK13905.1"/>
    <property type="match status" value="1"/>
</dbReference>
<sequence>MKNLFKEIKGIKVFENEPLKNYSSLRIGGNARYLIKIYNLKALLKTIELINKWRLKFMVIGEGTNILFPDKGFNGVVIKLMGEFRKIDRTKNIFLCGGGALIKNFINKAVESGYSGMEFLAGIPGSIGGAVKGNAGAFGKSISEIVKRVSILDSKARVKKLSREKIKFAYRYSSIPDNSIIFEVELKLRRGEKKTTKRKIKELLKMRRQKQPKGLSAGSFFKNPKPLSAGRLIEECGLKGLRVGDAVISKKHANFIINRGEAKAEDVLNLVKIVKKRVKEIKGVELEPEVRILK</sequence>
<reference evidence="18" key="1">
    <citation type="journal article" date="2020" name="mSystems">
        <title>Genome- and Community-Level Interaction Insights into Carbon Utilization and Element Cycling Functions of Hydrothermarchaeota in Hydrothermal Sediment.</title>
        <authorList>
            <person name="Zhou Z."/>
            <person name="Liu Y."/>
            <person name="Xu W."/>
            <person name="Pan J."/>
            <person name="Luo Z.H."/>
            <person name="Li M."/>
        </authorList>
    </citation>
    <scope>NUCLEOTIDE SEQUENCE [LARGE SCALE GENOMIC DNA]</scope>
    <source>
        <strain evidence="18">SpSt-258</strain>
    </source>
</reference>
<accession>A0A7V1EHR0</accession>
<comment type="cofactor">
    <cofactor evidence="1 16">
        <name>FAD</name>
        <dbReference type="ChEBI" id="CHEBI:57692"/>
    </cofactor>
</comment>
<dbReference type="AlphaFoldDB" id="A0A7V1EHR0"/>
<proteinExistence type="inferred from homology"/>
<organism evidence="18">
    <name type="scientific">candidate division WOR-3 bacterium</name>
    <dbReference type="NCBI Taxonomy" id="2052148"/>
    <lineage>
        <taxon>Bacteria</taxon>
        <taxon>Bacteria division WOR-3</taxon>
    </lineage>
</organism>
<dbReference type="EC" id="1.3.1.98" evidence="16"/>
<dbReference type="SUPFAM" id="SSF56176">
    <property type="entry name" value="FAD-binding/transporter-associated domain-like"/>
    <property type="match status" value="1"/>
</dbReference>
<dbReference type="GO" id="GO:0008762">
    <property type="term" value="F:UDP-N-acetylmuramate dehydrogenase activity"/>
    <property type="evidence" value="ECO:0007669"/>
    <property type="project" value="UniProtKB-UniRule"/>
</dbReference>
<dbReference type="HAMAP" id="MF_00037">
    <property type="entry name" value="MurB"/>
    <property type="match status" value="1"/>
</dbReference>
<dbReference type="InterPro" id="IPR036318">
    <property type="entry name" value="FAD-bd_PCMH-like_sf"/>
</dbReference>
<keyword evidence="8 16" id="KW-0274">FAD</keyword>
<evidence type="ECO:0000259" key="17">
    <source>
        <dbReference type="PROSITE" id="PS51387"/>
    </source>
</evidence>
<feature type="active site" evidence="16">
    <location>
        <position position="171"/>
    </location>
</feature>
<gene>
    <name evidence="16 18" type="primary">murB</name>
    <name evidence="18" type="ORF">ENP86_04600</name>
</gene>
<dbReference type="Pfam" id="PF02873">
    <property type="entry name" value="MurB_C"/>
    <property type="match status" value="1"/>
</dbReference>
<dbReference type="Gene3D" id="3.30.465.10">
    <property type="match status" value="1"/>
</dbReference>
<evidence type="ECO:0000256" key="13">
    <source>
        <dbReference type="ARBA" id="ARBA00023306"/>
    </source>
</evidence>
<evidence type="ECO:0000256" key="3">
    <source>
        <dbReference type="ARBA" id="ARBA00004496"/>
    </source>
</evidence>
<dbReference type="GO" id="GO:0071949">
    <property type="term" value="F:FAD binding"/>
    <property type="evidence" value="ECO:0007669"/>
    <property type="project" value="InterPro"/>
</dbReference>
<comment type="subcellular location">
    <subcellularLocation>
        <location evidence="3 16">Cytoplasm</location>
    </subcellularLocation>
</comment>
<feature type="domain" description="FAD-binding PCMH-type" evidence="17">
    <location>
        <begin position="26"/>
        <end position="191"/>
    </location>
</feature>
<dbReference type="InterPro" id="IPR016166">
    <property type="entry name" value="FAD-bd_PCMH"/>
</dbReference>
<feature type="active site" evidence="16">
    <location>
        <position position="289"/>
    </location>
</feature>
<evidence type="ECO:0000256" key="1">
    <source>
        <dbReference type="ARBA" id="ARBA00001974"/>
    </source>
</evidence>
<dbReference type="EMBL" id="DSKY01000013">
    <property type="protein sequence ID" value="HDY58816.1"/>
    <property type="molecule type" value="Genomic_DNA"/>
</dbReference>
<dbReference type="InterPro" id="IPR006094">
    <property type="entry name" value="Oxid_FAD_bind_N"/>
</dbReference>
<evidence type="ECO:0000256" key="11">
    <source>
        <dbReference type="ARBA" id="ARBA00022984"/>
    </source>
</evidence>
<dbReference type="PANTHER" id="PTHR21071">
    <property type="entry name" value="UDP-N-ACETYLENOLPYRUVOYLGLUCOSAMINE REDUCTASE"/>
    <property type="match status" value="1"/>
</dbReference>
<dbReference type="SUPFAM" id="SSF56194">
    <property type="entry name" value="Uridine diphospho-N-Acetylenolpyruvylglucosamine reductase, MurB, C-terminal domain"/>
    <property type="match status" value="1"/>
</dbReference>
<comment type="catalytic activity">
    <reaction evidence="15 16">
        <text>UDP-N-acetyl-alpha-D-muramate + NADP(+) = UDP-N-acetyl-3-O-(1-carboxyvinyl)-alpha-D-glucosamine + NADPH + H(+)</text>
        <dbReference type="Rhea" id="RHEA:12248"/>
        <dbReference type="ChEBI" id="CHEBI:15378"/>
        <dbReference type="ChEBI" id="CHEBI:57783"/>
        <dbReference type="ChEBI" id="CHEBI:58349"/>
        <dbReference type="ChEBI" id="CHEBI:68483"/>
        <dbReference type="ChEBI" id="CHEBI:70757"/>
        <dbReference type="EC" id="1.3.1.98"/>
    </reaction>
</comment>
<dbReference type="PANTHER" id="PTHR21071:SF4">
    <property type="entry name" value="UDP-N-ACETYLENOLPYRUVOYLGLUCOSAMINE REDUCTASE"/>
    <property type="match status" value="1"/>
</dbReference>
<dbReference type="Pfam" id="PF01565">
    <property type="entry name" value="FAD_binding_4"/>
    <property type="match status" value="1"/>
</dbReference>
<keyword evidence="11 16" id="KW-0573">Peptidoglycan synthesis</keyword>
<evidence type="ECO:0000256" key="15">
    <source>
        <dbReference type="ARBA" id="ARBA00048914"/>
    </source>
</evidence>